<evidence type="ECO:0000313" key="7">
    <source>
        <dbReference type="Proteomes" id="UP000073601"/>
    </source>
</evidence>
<dbReference type="GO" id="GO:0005576">
    <property type="term" value="C:extracellular region"/>
    <property type="evidence" value="ECO:0007669"/>
    <property type="project" value="UniProtKB-SubCell"/>
</dbReference>
<proteinExistence type="predicted"/>
<evidence type="ECO:0000256" key="2">
    <source>
        <dbReference type="ARBA" id="ARBA00022525"/>
    </source>
</evidence>
<dbReference type="InterPro" id="IPR011049">
    <property type="entry name" value="Serralysin-like_metalloprot_C"/>
</dbReference>
<keyword evidence="3" id="KW-0106">Calcium</keyword>
<dbReference type="Pfam" id="PF06594">
    <property type="entry name" value="HCBP_related"/>
    <property type="match status" value="1"/>
</dbReference>
<dbReference type="InterPro" id="IPR010566">
    <property type="entry name" value="Haemolys_ca-bd"/>
</dbReference>
<keyword evidence="7" id="KW-1185">Reference proteome</keyword>
<dbReference type="Gene3D" id="2.150.10.10">
    <property type="entry name" value="Serralysin-like metalloprotease, C-terminal"/>
    <property type="match status" value="6"/>
</dbReference>
<organism evidence="6 7">
    <name type="scientific">Grimontia marina</name>
    <dbReference type="NCBI Taxonomy" id="646534"/>
    <lineage>
        <taxon>Bacteria</taxon>
        <taxon>Pseudomonadati</taxon>
        <taxon>Pseudomonadota</taxon>
        <taxon>Gammaproteobacteria</taxon>
        <taxon>Vibrionales</taxon>
        <taxon>Vibrionaceae</taxon>
        <taxon>Grimontia</taxon>
    </lineage>
</organism>
<sequence>MTDEEIKKLLEFNKSTIHSSKLPKHSMIMTGQKEISAEEYFTLSGEKTTGRDFVVQLHHLTPNEVFLDHYDSFYKYIMSEDVDSAYRYDHADFRINGAALASQYKDSLLVQAAAHSGQHDQYNQYMNELVSEIEEKGIRFESEYIDFMERKIRYENNGIITFEQAEEIERNGEKLKIEYWAKAQLGINKFAYMALQDGGVIEGDSTKSLLLLRKDDPRLEGESISEYYNSVNSTWTINKIDGGADFTIEDNGSYRLNFDNALLSFQAGVNKKELPNDKLFFNDAIDSDGSSYGYKARPEDSDFISSPDEDYRIKYQADIMALNTFRSIISDPDELHLSIQEAKKNGDFSKLSDSYLESLKKLDIPSGKPLPNNIADLTNRIRTDGVVKDGLENSKNNTNIVISETSKIVLNYGDEATLKHTADVNKSFGFTNHLDLSKGGTLGSMAFDAYLIYFQYQLLKEEGVEFEDFVEENSAKLSADFGYMMLTSAVTGIALAGIGAISGPVGWASFAVLGTSEIYVGLKDYLRTYIEVHRDETDSWGLAAHQSILGFLDAIEVYVPLESIASEVVGFTQSIPTKLFGIEAPGAVLTGGQAAEIVATEEMGTIWGWGYDAAKITGNEQNNLLLHSGYGEIKGAGGDDIILGWMPEKRLQGEYIGGDPIRGYLEEDTRAVAQQDLIQKLDGGKGNDIIFSFFGEEDSVQIIGGEGKDWIFSTTTGAKIYGDTIDGLDSNGNEISGEAHSDIFWYWPNTHIMDADKYDHLKFFGFPLVGGTNDIPALYGGFSVANSLLGGATALATYTSPIYFDNFLPFITYTYDGENLYVTNLLQLFSDAIDEDIPNTHNGHSNEGSLVIQDYQSPGAAVFSSAFFDESGGIRDEAIGDMGMIFKNANPYFSLVSMIAPGILGGLASIKSVEDKLLGVIAASLQLLESTKWSQDDSGESGGSSEGNNSENEENEVYYLDDFINPIVLDLDGDGLETSKINDVDIYFDIDSDLFSERVAWIDPDDGIIVTDVNNDGLIQDADEIIGSAARSGFEQLSNHDDDQNGLIDIRDSVYAELRIWRDINQDGKSNTTELYTLESLGVVSINLNPSYINKSTPQGNDIVSVTEVIFVDGLSSNAFEVSLAVNDSDTEYSVTTQAPLWATQSIDVKGFGNVTNLAIAAQNDFELSQLIASQSANITSPSLSGLLDESADILSHWGQALNTSKELVAVLVDKSGTQLLDRAVYTEDELGGYWYLESGGSVLNESGQAIERVSLQDVLSQHTGSDKSWSVELSWSPVSRSNVLSYRDEAPYLTSIVNDHLVVDDFAYKNEHGHWVLASGRPIIDDDGQVIVSPSTDDILALPKEEGQSWNLESIGVNPLAGVSVENIGVYVIDGIAVDYTVQVNDEDGSFFVWSRHLDRALELQFYHGDSNGFNLRNYEIDFDSIDEVNSSLDSSYRVELLSPGQFQFATSLLGVDFQTEMLNAHISSSGILNYSINDVDDGSGSLSKTEYQSAISPMLDTLAQLMDTYMKVGSALAVRLAAQGGLKEYFEGVEFIAEEDVFKPTSDYLLTPMFEAIFEKAPQHYEFGTPEHKEEVYEYLQGWNEILWQVYSDFEHTDGSVEIDQRTVTQMVLPVYEAVPLGVELSTVLNALQVDETQIATLSESENELIGTSGSDFIILSGDGTSFKGGAGRDVYFVGETFNDIVIEDIDFGEADELRFTELTSSQVSVSRDGQDLIIESLVSDSRLTVRNHFLGELNPSFGRRTQDTETTAIVFANGVVWDSFSIAYRTADPQDTDDVIVGSGALDVLIGGKGNDVLRGGTGGDIYLFERGHGQDVIDEDNSKGMNPFKAGLDFIQFKGDISGRDLHLERFGESTDLHITLKDSEGNLTSDSIVIKGQFDGARLNLDEFAKSYGSVAGIDEFASFDFDFVSSTSIERILFENGSSIDFAKLAREVVANAVSDGEDAIYGFDIDDRLTGGKGNDLLIGRAGADTYIYNEGDDLEEVKDGDLSIKLFGGGKGDQLRFSDHTWADIDFLREGYSDTLTLSIAGSDGTQGVVLSEFTKYQAFQGHINLIESIRFSDGTEWDYFELLQHYVDQSQTTGDDRIVGFDFSQILRGGKGNDRLEGLEGNDTYIFERGDGQDVVFDASGSADKAIFDGLSFNGDIVVSRTALDLIFTVRETGQSITFENQYVRSDRQVFAVETFEFSDVSLDFKQLNPEFIDRIGTSGSEILEGSDFGERIDGKGGDDTLIGASGGDTYVFDVGYGNDVIVDTQVRSWWYGREGFEREQNDKVQFGSLISRDIVSFSKDGDDLVITLSGFEDSLRIRNQFRDTVDGIEQFLFADGTSLSIADVEELLQIVGGNRGDNTITGIVDAPNVLDGRQGDDTLIGGSDSDIYAFSIGYDFDEVIESESPFNGSVDRIVFGKGITLDSLIVRRIDNDLLLDLGDGESVLTIKEGLSTRQVELFEFSDGTSATLEDIRLSMLSGSDGHDNISGFDDRDDVLNGGAGSDTLEGGLGNDKYHYGYGSGHDSIFDSGGVDQVIFSPGIRRHDVSFSAVEGNLLITLKESNETLAVLSGAEYGGQHGIESFVFEDGETLSLDEVLFRILREENWATSNRINLDGQTLPYEISPGRGNDWSYFSADTEYAFQAGDGIDTVAFRYSYKANVITFSDLNSTEVVVRYAYLNDEQFSSSNLVFEFPRTGDRLTIENIGSGTILKFADGVEWTRQEALAQLMENQASDSDDYITGSRFDDLIQGGKGDDDISGGSGNDVYRYSRGDGHDIIRDTAGINTLELFGFSPDEIEISQPILDRTDITLSFTSQEGSLSLQYDRDGDGIDKVAFSDGTVWDKAFLFESVIGKGTKYNDKIKGSSNDDVIIGFEGDDYLDGKRSGPHWLDTQANFLSV</sequence>
<dbReference type="EMBL" id="FIZY01000002">
    <property type="protein sequence ID" value="CZF77825.1"/>
    <property type="molecule type" value="Genomic_DNA"/>
</dbReference>
<evidence type="ECO:0000313" key="6">
    <source>
        <dbReference type="EMBL" id="CZF77825.1"/>
    </source>
</evidence>
<evidence type="ECO:0000256" key="1">
    <source>
        <dbReference type="ARBA" id="ARBA00004613"/>
    </source>
</evidence>
<dbReference type="PANTHER" id="PTHR38340:SF1">
    <property type="entry name" value="S-LAYER PROTEIN"/>
    <property type="match status" value="1"/>
</dbReference>
<dbReference type="SUPFAM" id="SSF51120">
    <property type="entry name" value="beta-Roll"/>
    <property type="match status" value="7"/>
</dbReference>
<gene>
    <name evidence="6" type="primary">cya_1</name>
    <name evidence="6" type="ORF">GMA8713_00319</name>
</gene>
<comment type="subcellular location">
    <subcellularLocation>
        <location evidence="1">Secreted</location>
    </subcellularLocation>
</comment>
<dbReference type="Proteomes" id="UP000073601">
    <property type="component" value="Unassembled WGS sequence"/>
</dbReference>
<evidence type="ECO:0000256" key="4">
    <source>
        <dbReference type="SAM" id="MobiDB-lite"/>
    </source>
</evidence>
<dbReference type="RefSeq" id="WP_062705100.1">
    <property type="nucleotide sequence ID" value="NZ_CAWRCI010000002.1"/>
</dbReference>
<name>A0A128EUN6_9GAMM</name>
<evidence type="ECO:0000259" key="5">
    <source>
        <dbReference type="Pfam" id="PF06594"/>
    </source>
</evidence>
<dbReference type="GO" id="GO:0005509">
    <property type="term" value="F:calcium ion binding"/>
    <property type="evidence" value="ECO:0007669"/>
    <property type="project" value="InterPro"/>
</dbReference>
<dbReference type="InterPro" id="IPR050557">
    <property type="entry name" value="RTX_toxin/Mannuronan_C5-epim"/>
</dbReference>
<dbReference type="OrthoDB" id="5913086at2"/>
<protein>
    <submittedName>
        <fullName evidence="6">Bifunctional hemolysin/adenylate cyclase</fullName>
    </submittedName>
</protein>
<dbReference type="Pfam" id="PF00353">
    <property type="entry name" value="HemolysinCabind"/>
    <property type="match status" value="8"/>
</dbReference>
<feature type="region of interest" description="Disordered" evidence="4">
    <location>
        <begin position="933"/>
        <end position="952"/>
    </location>
</feature>
<feature type="domain" description="Haemolysin-type calcium binding-related" evidence="5">
    <location>
        <begin position="2297"/>
        <end position="2337"/>
    </location>
</feature>
<keyword evidence="2" id="KW-0964">Secreted</keyword>
<dbReference type="InterPro" id="IPR018511">
    <property type="entry name" value="Hemolysin-typ_Ca-bd_CS"/>
</dbReference>
<dbReference type="PRINTS" id="PR00313">
    <property type="entry name" value="CABNDNGRPT"/>
</dbReference>
<dbReference type="PANTHER" id="PTHR38340">
    <property type="entry name" value="S-LAYER PROTEIN"/>
    <property type="match status" value="1"/>
</dbReference>
<reference evidence="7" key="1">
    <citation type="submission" date="2016-02" db="EMBL/GenBank/DDBJ databases">
        <authorList>
            <person name="Rodrigo-Torres Lidia"/>
            <person name="Arahal R.David."/>
        </authorList>
    </citation>
    <scope>NUCLEOTIDE SEQUENCE [LARGE SCALE GENOMIC DNA]</scope>
    <source>
        <strain evidence="7">CECT 8713</strain>
    </source>
</reference>
<dbReference type="PROSITE" id="PS00330">
    <property type="entry name" value="HEMOLYSIN_CALCIUM"/>
    <property type="match status" value="3"/>
</dbReference>
<evidence type="ECO:0000256" key="3">
    <source>
        <dbReference type="ARBA" id="ARBA00022837"/>
    </source>
</evidence>
<dbReference type="InterPro" id="IPR001343">
    <property type="entry name" value="Hemolysn_Ca-bd"/>
</dbReference>
<accession>A0A128EUN6</accession>